<feature type="transmembrane region" description="Helical" evidence="2">
    <location>
        <begin position="280"/>
        <end position="300"/>
    </location>
</feature>
<proteinExistence type="predicted"/>
<protein>
    <recommendedName>
        <fullName evidence="5">Integral membrane protein</fullName>
    </recommendedName>
</protein>
<organism evidence="3 4">
    <name type="scientific">Streptomyces spinosisporus</name>
    <dbReference type="NCBI Taxonomy" id="2927582"/>
    <lineage>
        <taxon>Bacteria</taxon>
        <taxon>Bacillati</taxon>
        <taxon>Actinomycetota</taxon>
        <taxon>Actinomycetes</taxon>
        <taxon>Kitasatosporales</taxon>
        <taxon>Streptomycetaceae</taxon>
        <taxon>Streptomyces</taxon>
    </lineage>
</organism>
<feature type="transmembrane region" description="Helical" evidence="2">
    <location>
        <begin position="224"/>
        <end position="244"/>
    </location>
</feature>
<evidence type="ECO:0000256" key="2">
    <source>
        <dbReference type="SAM" id="Phobius"/>
    </source>
</evidence>
<dbReference type="Proteomes" id="UP001165270">
    <property type="component" value="Unassembled WGS sequence"/>
</dbReference>
<feature type="transmembrane region" description="Helical" evidence="2">
    <location>
        <begin position="86"/>
        <end position="110"/>
    </location>
</feature>
<feature type="transmembrane region" description="Helical" evidence="2">
    <location>
        <begin position="470"/>
        <end position="491"/>
    </location>
</feature>
<evidence type="ECO:0008006" key="5">
    <source>
        <dbReference type="Google" id="ProtNLM"/>
    </source>
</evidence>
<evidence type="ECO:0000313" key="4">
    <source>
        <dbReference type="Proteomes" id="UP001165270"/>
    </source>
</evidence>
<evidence type="ECO:0000313" key="3">
    <source>
        <dbReference type="EMBL" id="MCI3244359.1"/>
    </source>
</evidence>
<dbReference type="RefSeq" id="WP_242712320.1">
    <property type="nucleotide sequence ID" value="NZ_JALDAX010000015.1"/>
</dbReference>
<keyword evidence="2" id="KW-1133">Transmembrane helix</keyword>
<feature type="transmembrane region" description="Helical" evidence="2">
    <location>
        <begin position="372"/>
        <end position="394"/>
    </location>
</feature>
<feature type="transmembrane region" description="Helical" evidence="2">
    <location>
        <begin position="639"/>
        <end position="657"/>
    </location>
</feature>
<feature type="transmembrane region" description="Helical" evidence="2">
    <location>
        <begin position="199"/>
        <end position="218"/>
    </location>
</feature>
<keyword evidence="4" id="KW-1185">Reference proteome</keyword>
<feature type="transmembrane region" description="Helical" evidence="2">
    <location>
        <begin position="116"/>
        <end position="133"/>
    </location>
</feature>
<dbReference type="NCBIfam" id="NF047321">
    <property type="entry name" value="SCO7613_CTERM"/>
    <property type="match status" value="1"/>
</dbReference>
<feature type="transmembrane region" description="Helical" evidence="2">
    <location>
        <begin position="312"/>
        <end position="329"/>
    </location>
</feature>
<dbReference type="InterPro" id="IPR058062">
    <property type="entry name" value="SCO7613_C"/>
</dbReference>
<gene>
    <name evidence="3" type="ORF">MQN93_32055</name>
</gene>
<evidence type="ECO:0000256" key="1">
    <source>
        <dbReference type="SAM" id="MobiDB-lite"/>
    </source>
</evidence>
<accession>A0ABS9XQK5</accession>
<reference evidence="3" key="1">
    <citation type="submission" date="2022-03" db="EMBL/GenBank/DDBJ databases">
        <title>Streptomyces 7R015 and 7R016 isolated from Barleria lupulina in Thailand.</title>
        <authorList>
            <person name="Kanchanasin P."/>
            <person name="Phongsopitanun W."/>
            <person name="Tanasupawat S."/>
        </authorList>
    </citation>
    <scope>NUCLEOTIDE SEQUENCE</scope>
    <source>
        <strain evidence="3">7R016</strain>
    </source>
</reference>
<feature type="region of interest" description="Disordered" evidence="1">
    <location>
        <begin position="58"/>
        <end position="77"/>
    </location>
</feature>
<feature type="transmembrane region" description="Helical" evidence="2">
    <location>
        <begin position="503"/>
        <end position="530"/>
    </location>
</feature>
<keyword evidence="2" id="KW-0472">Membrane</keyword>
<sequence length="805" mass="81814">MSRDVTRTTLPGMTHVPPPAEELRLLDAELRQLDARRAQLLHRRAWLVAALQPIAPPARPGTAGTARQAPLGPPRPEATARGVQNVLLLLGGVLLTLAAAVFTLVSWGHLGIGGRALVLAAITSAALFAPVPLLRRGLRSTAESVAGLGLALTVLDAYALHRVAVTEADGAGYTALASALLAGLWAAYGRLPRVAELRLPLPAALAAAQLPLVFWAIWASAVPHGVTAALLVTAGLDAVVALRVTAGPVRVLAVIGAYGTGSWGVLAAGWLSWGAAGPSAAARAAALLLLAAAMALGAAWRLPSRAVATGNAVAGGLLLVTASGGVLRASLPEEWTVPACLACGVALSTAVRMRLPEPVRRGVVQASGAVQAAAVACALPLVLLSLLGPLGWAVQPWSGAPSDTRAAVSVHVPWAPHTWQLLLGPVTVAAVLALLARAETRRPWAALGATYLAWATLMALPAAFELPYAAGLLLQGAAVGAALAAASVRFLPTTTTALALGGSLPLVFLSLPSQTATVAVLSALTAVFAAASTRPHLAPVTAPAALVYGSALACATGAAAGWSLPHTALLVLVVPAVAALVAARPAAVHARVPVEITGAAAGLLAVGLALTDPPMLALVLALCAVIAAGTAVRPDRRSVGYAAAALFLLASWVRLAAWDVGVVEAYTLPATVPALCVGAWRRHRDPQASSWTAYGPGLAATLLPSLAAAWNDAQSTRPLLLAAAALLLTLLGARHRLRAPLVLGGWVLVLDTLHELAPPLVRVAGALPGWVVPALAGSLLLALGATYEQRIRDVRRVREVLGRMS</sequence>
<dbReference type="EMBL" id="JALDAX010000015">
    <property type="protein sequence ID" value="MCI3244359.1"/>
    <property type="molecule type" value="Genomic_DNA"/>
</dbReference>
<keyword evidence="2" id="KW-0812">Transmembrane</keyword>
<feature type="transmembrane region" description="Helical" evidence="2">
    <location>
        <begin position="569"/>
        <end position="587"/>
    </location>
</feature>
<comment type="caution">
    <text evidence="3">The sequence shown here is derived from an EMBL/GenBank/DDBJ whole genome shotgun (WGS) entry which is preliminary data.</text>
</comment>
<feature type="transmembrane region" description="Helical" evidence="2">
    <location>
        <begin position="145"/>
        <end position="164"/>
    </location>
</feature>
<feature type="transmembrane region" description="Helical" evidence="2">
    <location>
        <begin position="767"/>
        <end position="787"/>
    </location>
</feature>
<feature type="transmembrane region" description="Helical" evidence="2">
    <location>
        <begin position="251"/>
        <end position="274"/>
    </location>
</feature>
<name>A0ABS9XQK5_9ACTN</name>
<feature type="transmembrane region" description="Helical" evidence="2">
    <location>
        <begin position="542"/>
        <end position="562"/>
    </location>
</feature>
<feature type="transmembrane region" description="Helical" evidence="2">
    <location>
        <begin position="599"/>
        <end position="627"/>
    </location>
</feature>
<feature type="transmembrane region" description="Helical" evidence="2">
    <location>
        <begin position="170"/>
        <end position="187"/>
    </location>
</feature>
<feature type="transmembrane region" description="Helical" evidence="2">
    <location>
        <begin position="443"/>
        <end position="464"/>
    </location>
</feature>
<feature type="transmembrane region" description="Helical" evidence="2">
    <location>
        <begin position="414"/>
        <end position="436"/>
    </location>
</feature>
<feature type="transmembrane region" description="Helical" evidence="2">
    <location>
        <begin position="335"/>
        <end position="351"/>
    </location>
</feature>